<organism evidence="3 4">
    <name type="scientific">Campylobacter coli</name>
    <dbReference type="NCBI Taxonomy" id="195"/>
    <lineage>
        <taxon>Bacteria</taxon>
        <taxon>Pseudomonadati</taxon>
        <taxon>Campylobacterota</taxon>
        <taxon>Epsilonproteobacteria</taxon>
        <taxon>Campylobacterales</taxon>
        <taxon>Campylobacteraceae</taxon>
        <taxon>Campylobacter</taxon>
    </lineage>
</organism>
<name>A0A1T1ZX29_CAMCO</name>
<evidence type="ECO:0000259" key="2">
    <source>
        <dbReference type="SMART" id="SM00899"/>
    </source>
</evidence>
<dbReference type="AlphaFoldDB" id="A0A1T1ZX29"/>
<evidence type="ECO:0000256" key="1">
    <source>
        <dbReference type="ARBA" id="ARBA00023004"/>
    </source>
</evidence>
<evidence type="ECO:0000313" key="4">
    <source>
        <dbReference type="Proteomes" id="UP000382436"/>
    </source>
</evidence>
<feature type="domain" description="Ferrous iron transporter FeoA-like" evidence="2">
    <location>
        <begin position="1"/>
        <end position="73"/>
    </location>
</feature>
<dbReference type="PANTHER" id="PTHR42954:SF2">
    <property type="entry name" value="FE(2+) TRANSPORT PROTEIN A"/>
    <property type="match status" value="1"/>
</dbReference>
<dbReference type="Pfam" id="PF04023">
    <property type="entry name" value="FeoA"/>
    <property type="match status" value="1"/>
</dbReference>
<dbReference type="Gene3D" id="2.30.30.90">
    <property type="match status" value="1"/>
</dbReference>
<dbReference type="SUPFAM" id="SSF50037">
    <property type="entry name" value="C-terminal domain of transcriptional repressors"/>
    <property type="match status" value="1"/>
</dbReference>
<dbReference type="PANTHER" id="PTHR42954">
    <property type="entry name" value="FE(2+) TRANSPORT PROTEIN A"/>
    <property type="match status" value="1"/>
</dbReference>
<dbReference type="InterPro" id="IPR052713">
    <property type="entry name" value="FeoA"/>
</dbReference>
<dbReference type="InterPro" id="IPR038157">
    <property type="entry name" value="FeoA_core_dom"/>
</dbReference>
<dbReference type="InterPro" id="IPR008988">
    <property type="entry name" value="Transcriptional_repressor_C"/>
</dbReference>
<dbReference type="RefSeq" id="WP_038838471.1">
    <property type="nucleotide sequence ID" value="NZ_FAXZ01000012.1"/>
</dbReference>
<gene>
    <name evidence="3" type="ORF">BZ274_06595</name>
</gene>
<dbReference type="GO" id="GO:0046914">
    <property type="term" value="F:transition metal ion binding"/>
    <property type="evidence" value="ECO:0007669"/>
    <property type="project" value="InterPro"/>
</dbReference>
<dbReference type="EMBL" id="AACBVJ010000012">
    <property type="protein sequence ID" value="EAJ9197840.1"/>
    <property type="molecule type" value="Genomic_DNA"/>
</dbReference>
<reference evidence="3 4" key="1">
    <citation type="submission" date="2018-05" db="EMBL/GenBank/DDBJ databases">
        <authorList>
            <consortium name="PulseNet: The National Subtyping Network for Foodborne Disease Surveillance"/>
            <person name="Tarr C.L."/>
            <person name="Trees E."/>
            <person name="Katz L.S."/>
            <person name="Carleton-Romer H.A."/>
            <person name="Stroika S."/>
            <person name="Kucerova Z."/>
            <person name="Roache K.F."/>
            <person name="Sabol A.L."/>
            <person name="Besser J."/>
            <person name="Gerner-Smidt P."/>
        </authorList>
    </citation>
    <scope>NUCLEOTIDE SEQUENCE [LARGE SCALE GENOMIC DNA]</scope>
    <source>
        <strain evidence="3 4">PNUSAC001435</strain>
    </source>
</reference>
<dbReference type="SMART" id="SM00899">
    <property type="entry name" value="FeoA"/>
    <property type="match status" value="1"/>
</dbReference>
<protein>
    <submittedName>
        <fullName evidence="3">Ferrous iron transport protein A</fullName>
    </submittedName>
</protein>
<sequence length="74" mass="8439">MTLNELKDGQSAIIKEIKAYKELHSRLLSFGFMKNKTLKKIHSSLKNATIMVEFESTCVILRSNEAETIQVEPL</sequence>
<comment type="caution">
    <text evidence="3">The sequence shown here is derived from an EMBL/GenBank/DDBJ whole genome shotgun (WGS) entry which is preliminary data.</text>
</comment>
<keyword evidence="1" id="KW-0408">Iron</keyword>
<dbReference type="InterPro" id="IPR007167">
    <property type="entry name" value="Fe-transptr_FeoA-like"/>
</dbReference>
<dbReference type="Proteomes" id="UP000382436">
    <property type="component" value="Unassembled WGS sequence"/>
</dbReference>
<accession>A0A1T1ZX29</accession>
<evidence type="ECO:0000313" key="3">
    <source>
        <dbReference type="EMBL" id="EAJ9197840.1"/>
    </source>
</evidence>
<proteinExistence type="predicted"/>